<evidence type="ECO:0000313" key="2">
    <source>
        <dbReference type="Proteomes" id="UP000239156"/>
    </source>
</evidence>
<dbReference type="VEuPathDB" id="FungiDB:PSTT_06453"/>
<protein>
    <submittedName>
        <fullName evidence="1">Uncharacterized protein</fullName>
    </submittedName>
</protein>
<dbReference type="VEuPathDB" id="FungiDB:PSHT_05567"/>
<dbReference type="OrthoDB" id="2506989at2759"/>
<sequence>MRQNINKPMVFPTLLRDPYKIPLNPFPPEFVPTRKITNKRLNVVNFGPKLTTLRSTMAIEARCFEPLHFFLNT</sequence>
<name>A0A2S4VK92_9BASI</name>
<dbReference type="Proteomes" id="UP000239156">
    <property type="component" value="Unassembled WGS sequence"/>
</dbReference>
<reference evidence="1" key="1">
    <citation type="submission" date="2017-12" db="EMBL/GenBank/DDBJ databases">
        <title>Gene loss provides genomic basis for host adaptation in cereal stripe rust fungi.</title>
        <authorList>
            <person name="Xia C."/>
        </authorList>
    </citation>
    <scope>NUCLEOTIDE SEQUENCE [LARGE SCALE GENOMIC DNA]</scope>
    <source>
        <strain evidence="1">93-210</strain>
    </source>
</reference>
<organism evidence="1 2">
    <name type="scientific">Puccinia striiformis</name>
    <dbReference type="NCBI Taxonomy" id="27350"/>
    <lineage>
        <taxon>Eukaryota</taxon>
        <taxon>Fungi</taxon>
        <taxon>Dikarya</taxon>
        <taxon>Basidiomycota</taxon>
        <taxon>Pucciniomycotina</taxon>
        <taxon>Pucciniomycetes</taxon>
        <taxon>Pucciniales</taxon>
        <taxon>Pucciniaceae</taxon>
        <taxon>Puccinia</taxon>
    </lineage>
</organism>
<dbReference type="EMBL" id="PKSL01000050">
    <property type="protein sequence ID" value="POW09961.1"/>
    <property type="molecule type" value="Genomic_DNA"/>
</dbReference>
<comment type="caution">
    <text evidence="1">The sequence shown here is derived from an EMBL/GenBank/DDBJ whole genome shotgun (WGS) entry which is preliminary data.</text>
</comment>
<accession>A0A2S4VK92</accession>
<gene>
    <name evidence="1" type="ORF">PSTT_06453</name>
</gene>
<keyword evidence="2" id="KW-1185">Reference proteome</keyword>
<evidence type="ECO:0000313" key="1">
    <source>
        <dbReference type="EMBL" id="POW09961.1"/>
    </source>
</evidence>
<proteinExistence type="predicted"/>